<evidence type="ECO:0000256" key="4">
    <source>
        <dbReference type="ARBA" id="ARBA00023163"/>
    </source>
</evidence>
<keyword evidence="7" id="KW-1185">Reference proteome</keyword>
<dbReference type="Gene3D" id="3.40.190.290">
    <property type="match status" value="1"/>
</dbReference>
<accession>A0ABP3VUG0</accession>
<dbReference type="PANTHER" id="PTHR30126:SF39">
    <property type="entry name" value="HTH-TYPE TRANSCRIPTIONAL REGULATOR CYSL"/>
    <property type="match status" value="1"/>
</dbReference>
<evidence type="ECO:0000256" key="1">
    <source>
        <dbReference type="ARBA" id="ARBA00009437"/>
    </source>
</evidence>
<dbReference type="PROSITE" id="PS50931">
    <property type="entry name" value="HTH_LYSR"/>
    <property type="match status" value="1"/>
</dbReference>
<evidence type="ECO:0000259" key="5">
    <source>
        <dbReference type="PROSITE" id="PS50931"/>
    </source>
</evidence>
<dbReference type="PANTHER" id="PTHR30126">
    <property type="entry name" value="HTH-TYPE TRANSCRIPTIONAL REGULATOR"/>
    <property type="match status" value="1"/>
</dbReference>
<feature type="domain" description="HTH lysR-type" evidence="5">
    <location>
        <begin position="1"/>
        <end position="58"/>
    </location>
</feature>
<dbReference type="RefSeq" id="WP_343824592.1">
    <property type="nucleotide sequence ID" value="NZ_BAAACI010000002.1"/>
</dbReference>
<keyword evidence="2" id="KW-0805">Transcription regulation</keyword>
<comment type="similarity">
    <text evidence="1">Belongs to the LysR transcriptional regulatory family.</text>
</comment>
<dbReference type="Gene3D" id="1.10.10.10">
    <property type="entry name" value="Winged helix-like DNA-binding domain superfamily/Winged helix DNA-binding domain"/>
    <property type="match status" value="1"/>
</dbReference>
<evidence type="ECO:0000256" key="3">
    <source>
        <dbReference type="ARBA" id="ARBA00023125"/>
    </source>
</evidence>
<dbReference type="EMBL" id="BAAACI010000002">
    <property type="protein sequence ID" value="GAA0769869.1"/>
    <property type="molecule type" value="Genomic_DNA"/>
</dbReference>
<keyword evidence="4" id="KW-0804">Transcription</keyword>
<evidence type="ECO:0000313" key="6">
    <source>
        <dbReference type="EMBL" id="GAA0769869.1"/>
    </source>
</evidence>
<dbReference type="InterPro" id="IPR005119">
    <property type="entry name" value="LysR_subst-bd"/>
</dbReference>
<dbReference type="InterPro" id="IPR036388">
    <property type="entry name" value="WH-like_DNA-bd_sf"/>
</dbReference>
<reference evidence="7" key="1">
    <citation type="journal article" date="2019" name="Int. J. Syst. Evol. Microbiol.">
        <title>The Global Catalogue of Microorganisms (GCM) 10K type strain sequencing project: providing services to taxonomists for standard genome sequencing and annotation.</title>
        <authorList>
            <consortium name="The Broad Institute Genomics Platform"/>
            <consortium name="The Broad Institute Genome Sequencing Center for Infectious Disease"/>
            <person name="Wu L."/>
            <person name="Ma J."/>
        </authorList>
    </citation>
    <scope>NUCLEOTIDE SEQUENCE [LARGE SCALE GENOMIC DNA]</scope>
    <source>
        <strain evidence="7">JCM 1417</strain>
    </source>
</reference>
<dbReference type="InterPro" id="IPR036390">
    <property type="entry name" value="WH_DNA-bd_sf"/>
</dbReference>
<keyword evidence="3" id="KW-0238">DNA-binding</keyword>
<protein>
    <submittedName>
        <fullName evidence="6">LysR substrate-binding domain-containing protein</fullName>
    </submittedName>
</protein>
<gene>
    <name evidence="6" type="ORF">GCM10008908_11840</name>
</gene>
<dbReference type="PRINTS" id="PR00039">
    <property type="entry name" value="HTHLYSR"/>
</dbReference>
<dbReference type="SUPFAM" id="SSF46785">
    <property type="entry name" value="Winged helix' DNA-binding domain"/>
    <property type="match status" value="1"/>
</dbReference>
<sequence>MNLRQMYIFKEVCEELSFTKTAKKLYMTQPAVSHVINDLEEEIGGKLFERIGRKIYLTGTGEILLHKVIRIIELHEDLENGFKDQEELVTIRIGSSITIANFWLQKWIKEWRQKYERTPLKIQVDSAANIEEKLLNNEIDIALMEGAIHNKQLISHEVSSYEMSVICSSNHDFAKSGRSEITVEEFVTQPLLLREKGSAIRDTLDSALLLKRIYVDPMMTSVNSQALIQAVKCDFGISVLPDLLVTQQVKEGDIVKLAIKDMRLLNYNSICYHHDKYLSKPLQWFIDCCIRIK</sequence>
<evidence type="ECO:0000313" key="7">
    <source>
        <dbReference type="Proteomes" id="UP001501047"/>
    </source>
</evidence>
<dbReference type="SUPFAM" id="SSF53850">
    <property type="entry name" value="Periplasmic binding protein-like II"/>
    <property type="match status" value="1"/>
</dbReference>
<proteinExistence type="inferred from homology"/>
<dbReference type="InterPro" id="IPR000847">
    <property type="entry name" value="LysR_HTH_N"/>
</dbReference>
<dbReference type="Proteomes" id="UP001501047">
    <property type="component" value="Unassembled WGS sequence"/>
</dbReference>
<dbReference type="Pfam" id="PF00126">
    <property type="entry name" value="HTH_1"/>
    <property type="match status" value="1"/>
</dbReference>
<name>A0ABP3VUG0_CLOSU</name>
<organism evidence="6 7">
    <name type="scientific">Clostridium subterminale</name>
    <dbReference type="NCBI Taxonomy" id="1550"/>
    <lineage>
        <taxon>Bacteria</taxon>
        <taxon>Bacillati</taxon>
        <taxon>Bacillota</taxon>
        <taxon>Clostridia</taxon>
        <taxon>Eubacteriales</taxon>
        <taxon>Clostridiaceae</taxon>
        <taxon>Clostridium</taxon>
    </lineage>
</organism>
<dbReference type="Pfam" id="PF03466">
    <property type="entry name" value="LysR_substrate"/>
    <property type="match status" value="1"/>
</dbReference>
<evidence type="ECO:0000256" key="2">
    <source>
        <dbReference type="ARBA" id="ARBA00023015"/>
    </source>
</evidence>
<comment type="caution">
    <text evidence="6">The sequence shown here is derived from an EMBL/GenBank/DDBJ whole genome shotgun (WGS) entry which is preliminary data.</text>
</comment>